<keyword evidence="2" id="KW-1185">Reference proteome</keyword>
<reference evidence="1" key="1">
    <citation type="submission" date="2022-11" db="EMBL/GenBank/DDBJ databases">
        <authorList>
            <person name="Morgan W.R."/>
            <person name="Tartar A."/>
        </authorList>
    </citation>
    <scope>NUCLEOTIDE SEQUENCE</scope>
    <source>
        <strain evidence="1">ARSEF 373</strain>
    </source>
</reference>
<sequence length="289" mass="33360">MVVQIDRIHVNNTKVDDTDEFVIRKRNIGQNIARVSLVFEKPVVDASIKIVRSTVDNEIFISSEDDQDPIAEYSRIWDRYHEATEQLLRVKSAIKWCIYAVPVDKHVHALQVLGLKDTIVDGLAINGFPVLRLARNEWLNTDCIVALRWGFINPIFTNYTDPSVRLRLARSFGGFDSGSIHVYGVLNLSNNEHWVAVVLSVEQNECCLFDSMQSARNYKKMKELCFELLEVQYGKPTFKINKWFKQQDATSCGGVVTVMHDTSWCSDFGSNIDYFRLRYLYRTCMMLQQ</sequence>
<organism evidence="1 2">
    <name type="scientific">Lagenidium giganteum</name>
    <dbReference type="NCBI Taxonomy" id="4803"/>
    <lineage>
        <taxon>Eukaryota</taxon>
        <taxon>Sar</taxon>
        <taxon>Stramenopiles</taxon>
        <taxon>Oomycota</taxon>
        <taxon>Peronosporomycetes</taxon>
        <taxon>Pythiales</taxon>
        <taxon>Pythiaceae</taxon>
    </lineage>
</organism>
<gene>
    <name evidence="1" type="ORF">N0F65_005448</name>
</gene>
<dbReference type="EMBL" id="DAKRPA010000086">
    <property type="protein sequence ID" value="DAZ99280.1"/>
    <property type="molecule type" value="Genomic_DNA"/>
</dbReference>
<comment type="caution">
    <text evidence="1">The sequence shown here is derived from an EMBL/GenBank/DDBJ whole genome shotgun (WGS) entry which is preliminary data.</text>
</comment>
<dbReference type="Gene3D" id="3.40.395.10">
    <property type="entry name" value="Adenoviral Proteinase, Chain A"/>
    <property type="match status" value="1"/>
</dbReference>
<reference evidence="1" key="2">
    <citation type="journal article" date="2023" name="Microbiol Resour">
        <title>Decontamination and Annotation of the Draft Genome Sequence of the Oomycete Lagenidium giganteum ARSEF 373.</title>
        <authorList>
            <person name="Morgan W.R."/>
            <person name="Tartar A."/>
        </authorList>
    </citation>
    <scope>NUCLEOTIDE SEQUENCE</scope>
    <source>
        <strain evidence="1">ARSEF 373</strain>
    </source>
</reference>
<name>A0AAV2YYY3_9STRA</name>
<evidence type="ECO:0000313" key="2">
    <source>
        <dbReference type="Proteomes" id="UP001146120"/>
    </source>
</evidence>
<dbReference type="SUPFAM" id="SSF54001">
    <property type="entry name" value="Cysteine proteinases"/>
    <property type="match status" value="1"/>
</dbReference>
<dbReference type="Proteomes" id="UP001146120">
    <property type="component" value="Unassembled WGS sequence"/>
</dbReference>
<dbReference type="InterPro" id="IPR038765">
    <property type="entry name" value="Papain-like_cys_pep_sf"/>
</dbReference>
<dbReference type="AlphaFoldDB" id="A0AAV2YYY3"/>
<protein>
    <recommendedName>
        <fullName evidence="3">Ubiquitin-like protease family profile domain-containing protein</fullName>
    </recommendedName>
</protein>
<proteinExistence type="predicted"/>
<evidence type="ECO:0000313" key="1">
    <source>
        <dbReference type="EMBL" id="DAZ99280.1"/>
    </source>
</evidence>
<accession>A0AAV2YYY3</accession>
<evidence type="ECO:0008006" key="3">
    <source>
        <dbReference type="Google" id="ProtNLM"/>
    </source>
</evidence>